<protein>
    <submittedName>
        <fullName evidence="13">Peptidase M16 domain protein</fullName>
    </submittedName>
</protein>
<reference evidence="13 14" key="1">
    <citation type="submission" date="2010-03" db="EMBL/GenBank/DDBJ databases">
        <title>Complete sequence of Sideroxydans lithotrophicus ES-1.</title>
        <authorList>
            <consortium name="US DOE Joint Genome Institute"/>
            <person name="Lucas S."/>
            <person name="Copeland A."/>
            <person name="Lapidus A."/>
            <person name="Cheng J.-F."/>
            <person name="Bruce D."/>
            <person name="Goodwin L."/>
            <person name="Pitluck S."/>
            <person name="Munk A.C."/>
            <person name="Detter J.C."/>
            <person name="Han C."/>
            <person name="Tapia R."/>
            <person name="Larimer F."/>
            <person name="Land M."/>
            <person name="Hauser L."/>
            <person name="Kyrpides N."/>
            <person name="Ivanova N."/>
            <person name="Emerson D."/>
            <person name="Woyke T."/>
        </authorList>
    </citation>
    <scope>NUCLEOTIDE SEQUENCE [LARGE SCALE GENOMIC DNA]</scope>
    <source>
        <strain evidence="13 14">ES-1</strain>
    </source>
</reference>
<evidence type="ECO:0000256" key="7">
    <source>
        <dbReference type="ARBA" id="ARBA00023049"/>
    </source>
</evidence>
<accession>D5CMC3</accession>
<proteinExistence type="inferred from homology"/>
<keyword evidence="10" id="KW-0732">Signal</keyword>
<dbReference type="GO" id="GO:0006508">
    <property type="term" value="P:proteolysis"/>
    <property type="evidence" value="ECO:0007669"/>
    <property type="project" value="UniProtKB-KW"/>
</dbReference>
<dbReference type="HOGENOM" id="CLU_009902_1_0_4"/>
<comment type="cofactor">
    <cofactor evidence="1">
        <name>Zn(2+)</name>
        <dbReference type="ChEBI" id="CHEBI:29105"/>
    </cofactor>
</comment>
<organism evidence="13 14">
    <name type="scientific">Sideroxydans lithotrophicus (strain ES-1)</name>
    <dbReference type="NCBI Taxonomy" id="580332"/>
    <lineage>
        <taxon>Bacteria</taxon>
        <taxon>Pseudomonadati</taxon>
        <taxon>Pseudomonadota</taxon>
        <taxon>Betaproteobacteria</taxon>
        <taxon>Nitrosomonadales</taxon>
        <taxon>Gallionellaceae</taxon>
        <taxon>Sideroxydans</taxon>
    </lineage>
</organism>
<evidence type="ECO:0000256" key="2">
    <source>
        <dbReference type="ARBA" id="ARBA00007261"/>
    </source>
</evidence>
<evidence type="ECO:0000259" key="12">
    <source>
        <dbReference type="Pfam" id="PF05193"/>
    </source>
</evidence>
<feature type="domain" description="Peptidase M16 C-terminal" evidence="12">
    <location>
        <begin position="187"/>
        <end position="369"/>
    </location>
</feature>
<dbReference type="PROSITE" id="PS00143">
    <property type="entry name" value="INSULINASE"/>
    <property type="match status" value="1"/>
</dbReference>
<dbReference type="OrthoDB" id="9811314at2"/>
<evidence type="ECO:0000256" key="5">
    <source>
        <dbReference type="ARBA" id="ARBA00022801"/>
    </source>
</evidence>
<evidence type="ECO:0000259" key="11">
    <source>
        <dbReference type="Pfam" id="PF00675"/>
    </source>
</evidence>
<keyword evidence="4" id="KW-0479">Metal-binding</keyword>
<dbReference type="SUPFAM" id="SSF63411">
    <property type="entry name" value="LuxS/MPP-like metallohydrolase"/>
    <property type="match status" value="2"/>
</dbReference>
<gene>
    <name evidence="13" type="ordered locus">Slit_2368</name>
</gene>
<dbReference type="InterPro" id="IPR007863">
    <property type="entry name" value="Peptidase_M16_C"/>
</dbReference>
<evidence type="ECO:0000256" key="6">
    <source>
        <dbReference type="ARBA" id="ARBA00022833"/>
    </source>
</evidence>
<dbReference type="Proteomes" id="UP000001625">
    <property type="component" value="Chromosome"/>
</dbReference>
<evidence type="ECO:0000313" key="13">
    <source>
        <dbReference type="EMBL" id="ADE12595.1"/>
    </source>
</evidence>
<dbReference type="InterPro" id="IPR001431">
    <property type="entry name" value="Pept_M16_Zn_BS"/>
</dbReference>
<evidence type="ECO:0000256" key="3">
    <source>
        <dbReference type="ARBA" id="ARBA00022670"/>
    </source>
</evidence>
<keyword evidence="3" id="KW-0645">Protease</keyword>
<dbReference type="eggNOG" id="COG0612">
    <property type="taxonomic scope" value="Bacteria"/>
</dbReference>
<feature type="region of interest" description="Disordered" evidence="9">
    <location>
        <begin position="435"/>
        <end position="454"/>
    </location>
</feature>
<feature type="signal peptide" evidence="10">
    <location>
        <begin position="1"/>
        <end position="20"/>
    </location>
</feature>
<dbReference type="InterPro" id="IPR011765">
    <property type="entry name" value="Pept_M16_N"/>
</dbReference>
<dbReference type="STRING" id="580332.Slit_2368"/>
<evidence type="ECO:0000256" key="1">
    <source>
        <dbReference type="ARBA" id="ARBA00001947"/>
    </source>
</evidence>
<feature type="chain" id="PRO_5003069415" evidence="10">
    <location>
        <begin position="21"/>
        <end position="454"/>
    </location>
</feature>
<keyword evidence="14" id="KW-1185">Reference proteome</keyword>
<dbReference type="GO" id="GO:0004222">
    <property type="term" value="F:metalloendopeptidase activity"/>
    <property type="evidence" value="ECO:0007669"/>
    <property type="project" value="InterPro"/>
</dbReference>
<keyword evidence="5" id="KW-0378">Hydrolase</keyword>
<dbReference type="InterPro" id="IPR050626">
    <property type="entry name" value="Peptidase_M16"/>
</dbReference>
<dbReference type="InterPro" id="IPR011249">
    <property type="entry name" value="Metalloenz_LuxS/M16"/>
</dbReference>
<keyword evidence="6" id="KW-0862">Zinc</keyword>
<evidence type="ECO:0000256" key="8">
    <source>
        <dbReference type="RuleBase" id="RU004447"/>
    </source>
</evidence>
<comment type="similarity">
    <text evidence="2 8">Belongs to the peptidase M16 family.</text>
</comment>
<dbReference type="PANTHER" id="PTHR43690:SF17">
    <property type="entry name" value="PROTEIN YHJJ"/>
    <property type="match status" value="1"/>
</dbReference>
<dbReference type="EMBL" id="CP001965">
    <property type="protein sequence ID" value="ADE12595.1"/>
    <property type="molecule type" value="Genomic_DNA"/>
</dbReference>
<name>D5CMC3_SIDLE</name>
<dbReference type="RefSeq" id="WP_013030493.1">
    <property type="nucleotide sequence ID" value="NC_013959.1"/>
</dbReference>
<dbReference type="Pfam" id="PF00675">
    <property type="entry name" value="Peptidase_M16"/>
    <property type="match status" value="1"/>
</dbReference>
<evidence type="ECO:0000256" key="9">
    <source>
        <dbReference type="SAM" id="MobiDB-lite"/>
    </source>
</evidence>
<dbReference type="AlphaFoldDB" id="D5CMC3"/>
<dbReference type="GO" id="GO:0046872">
    <property type="term" value="F:metal ion binding"/>
    <property type="evidence" value="ECO:0007669"/>
    <property type="project" value="UniProtKB-KW"/>
</dbReference>
<dbReference type="Pfam" id="PF05193">
    <property type="entry name" value="Peptidase_M16_C"/>
    <property type="match status" value="1"/>
</dbReference>
<keyword evidence="7" id="KW-0482">Metalloprotease</keyword>
<dbReference type="MEROPS" id="M16.019"/>
<sequence length="454" mass="50572" precursor="true">MRIQLIVIALLLQISSVAHADAIYEKTLGNGLKVIVKEDHRAPVVVQQVWYHVGSMDERTGTTGVAHVLEHMMFKGTKDVPVGQFSKIIAAAGGRENAFTSYDYTAYFQQLHKSRLPLAMRLESDRMHNLQMAKKEFDKEIKVVMEERRWRTDDDPHALMNEKLMATAFPEHPYHNPVIGWMVDIQNMTAADALNWYKTWYAPNDATLVIAGDVKADDVFALAQRYYGGIPAVKLPFRKAVGESKQLGIQRIVVKAPAELPYLIMAYHAPTLRDAGKDWKPYALEMLAGVLDGNSSARLNKALVRDQQVAIDVDAGYDSVARGPGLFVLEGTPSEGKTVGDVERALREQMALLVRDGVNADELKRVKAQVMAAEVYKRDSVFYQAMQIGQMESDGLSYKDIPVMLQKLQAVTAQQVQDVAREIFNDDQLTVATLDPQPLSGRPQHIPAGAAHVH</sequence>
<evidence type="ECO:0000313" key="14">
    <source>
        <dbReference type="Proteomes" id="UP000001625"/>
    </source>
</evidence>
<feature type="domain" description="Peptidase M16 N-terminal" evidence="11">
    <location>
        <begin position="33"/>
        <end position="179"/>
    </location>
</feature>
<evidence type="ECO:0000256" key="10">
    <source>
        <dbReference type="SAM" id="SignalP"/>
    </source>
</evidence>
<evidence type="ECO:0000256" key="4">
    <source>
        <dbReference type="ARBA" id="ARBA00022723"/>
    </source>
</evidence>
<dbReference type="Gene3D" id="3.30.830.10">
    <property type="entry name" value="Metalloenzyme, LuxS/M16 peptidase-like"/>
    <property type="match status" value="2"/>
</dbReference>
<dbReference type="PANTHER" id="PTHR43690">
    <property type="entry name" value="NARDILYSIN"/>
    <property type="match status" value="1"/>
</dbReference>
<dbReference type="KEGG" id="slt:Slit_2368"/>